<comment type="caution">
    <text evidence="4">The sequence shown here is derived from an EMBL/GenBank/DDBJ whole genome shotgun (WGS) entry which is preliminary data.</text>
</comment>
<comment type="cofactor">
    <cofactor evidence="1">
        <name>Mg(2+)</name>
        <dbReference type="ChEBI" id="CHEBI:18420"/>
    </cofactor>
</comment>
<evidence type="ECO:0000259" key="2">
    <source>
        <dbReference type="Pfam" id="PF05970"/>
    </source>
</evidence>
<evidence type="ECO:0000259" key="3">
    <source>
        <dbReference type="Pfam" id="PF21530"/>
    </source>
</evidence>
<protein>
    <recommendedName>
        <fullName evidence="1">ATP-dependent DNA helicase</fullName>
        <ecNumber evidence="1">5.6.2.3</ecNumber>
    </recommendedName>
</protein>
<dbReference type="GO" id="GO:0000723">
    <property type="term" value="P:telomere maintenance"/>
    <property type="evidence" value="ECO:0007669"/>
    <property type="project" value="InterPro"/>
</dbReference>
<organism evidence="4 5">
    <name type="scientific">Puccinia coronata f. sp. avenae</name>
    <dbReference type="NCBI Taxonomy" id="200324"/>
    <lineage>
        <taxon>Eukaryota</taxon>
        <taxon>Fungi</taxon>
        <taxon>Dikarya</taxon>
        <taxon>Basidiomycota</taxon>
        <taxon>Pucciniomycotina</taxon>
        <taxon>Pucciniomycetes</taxon>
        <taxon>Pucciniales</taxon>
        <taxon>Pucciniaceae</taxon>
        <taxon>Puccinia</taxon>
    </lineage>
</organism>
<dbReference type="GO" id="GO:0006310">
    <property type="term" value="P:DNA recombination"/>
    <property type="evidence" value="ECO:0007669"/>
    <property type="project" value="UniProtKB-KW"/>
</dbReference>
<dbReference type="GO" id="GO:0043139">
    <property type="term" value="F:5'-3' DNA helicase activity"/>
    <property type="evidence" value="ECO:0007669"/>
    <property type="project" value="UniProtKB-EC"/>
</dbReference>
<feature type="domain" description="DNA helicase Pif1-like DEAD-box helicase" evidence="2">
    <location>
        <begin position="251"/>
        <end position="329"/>
    </location>
</feature>
<dbReference type="Proteomes" id="UP000235388">
    <property type="component" value="Unassembled WGS sequence"/>
</dbReference>
<dbReference type="SUPFAM" id="SSF52540">
    <property type="entry name" value="P-loop containing nucleoside triphosphate hydrolases"/>
    <property type="match status" value="1"/>
</dbReference>
<dbReference type="Pfam" id="PF21530">
    <property type="entry name" value="Pif1_2B_dom"/>
    <property type="match status" value="1"/>
</dbReference>
<accession>A0A2N5UHG9</accession>
<reference evidence="4 5" key="1">
    <citation type="submission" date="2017-11" db="EMBL/GenBank/DDBJ databases">
        <title>De novo assembly and phasing of dikaryotic genomes from two isolates of Puccinia coronata f. sp. avenae, the causal agent of oat crown rust.</title>
        <authorList>
            <person name="Miller M.E."/>
            <person name="Zhang Y."/>
            <person name="Omidvar V."/>
            <person name="Sperschneider J."/>
            <person name="Schwessinger B."/>
            <person name="Raley C."/>
            <person name="Palmer J.M."/>
            <person name="Garnica D."/>
            <person name="Upadhyaya N."/>
            <person name="Rathjen J."/>
            <person name="Taylor J.M."/>
            <person name="Park R.F."/>
            <person name="Dodds P.N."/>
            <person name="Hirsch C.D."/>
            <person name="Kianian S.F."/>
            <person name="Figueroa M."/>
        </authorList>
    </citation>
    <scope>NUCLEOTIDE SEQUENCE [LARGE SCALE GENOMIC DNA]</scope>
    <source>
        <strain evidence="4">12NC29</strain>
    </source>
</reference>
<keyword evidence="1" id="KW-0067">ATP-binding</keyword>
<feature type="domain" description="DNA helicase Pif1-like 2B" evidence="3">
    <location>
        <begin position="408"/>
        <end position="451"/>
    </location>
</feature>
<keyword evidence="1" id="KW-0233">DNA recombination</keyword>
<keyword evidence="1" id="KW-0547">Nucleotide-binding</keyword>
<dbReference type="STRING" id="200324.A0A2N5UHG9"/>
<dbReference type="PANTHER" id="PTHR10492:SF57">
    <property type="entry name" value="ATP-DEPENDENT DNA HELICASE"/>
    <property type="match status" value="1"/>
</dbReference>
<dbReference type="EC" id="5.6.2.3" evidence="1"/>
<sequence>MYNNSISFTLLGANVDKSVKGPKGVNVFRIAGALTHLVSSIEPANPKDPGFSQIYVVGSGGTDEATHRIRKAQGAGGSSGYASKMSVAVEARLMSIMYKYNPYARVYKLSKKVLENTGAYTLALQGVAKPGCNPKRYNKPTLDEVAVVVQGNGDKLADRQIALHRTKSLKGNLELISNSHSSYFPLRYPIFFPYGAQQWDNLYEAWTSRVTSSVALTSEEEMILSEMEVDDTLFRKILQGLRQVVTVQMNAINAVDITLQEFCGLKALFDGKVIVFAGDFRQTLPVIKFDEYPASQDATIKSSTLWGQEEDFGLTSLWRVNLKSTKSVADSEALLINFVYGDLLAQASKPINKHGKYLVERAILAPLNRDVRAINALVTAKLPGVAILSKSIDSPNSEGYDSIPDKCLNKISVASLPEHLITLKIGMPVVITQNLYPAKGVCNGSRMIVIEIGKGHILGRLLSGPFKGQDVMIPKIKLHHKGSMTSALSFYRYQFPLIPAYAILINKSQGQKVTDCRNLLVVKPEKRAAVLNVVHHSIFHD</sequence>
<keyword evidence="1" id="KW-0234">DNA repair</keyword>
<proteinExistence type="inferred from homology"/>
<dbReference type="InterPro" id="IPR027417">
    <property type="entry name" value="P-loop_NTPase"/>
</dbReference>
<dbReference type="Pfam" id="PF05970">
    <property type="entry name" value="PIF1"/>
    <property type="match status" value="1"/>
</dbReference>
<evidence type="ECO:0000313" key="4">
    <source>
        <dbReference type="EMBL" id="PLW37191.1"/>
    </source>
</evidence>
<dbReference type="OrthoDB" id="3366231at2759"/>
<keyword evidence="5" id="KW-1185">Reference proteome</keyword>
<gene>
    <name evidence="4" type="ORF">PCANC_24079</name>
</gene>
<keyword evidence="1" id="KW-0227">DNA damage</keyword>
<dbReference type="EMBL" id="PGCJ01000226">
    <property type="protein sequence ID" value="PLW37191.1"/>
    <property type="molecule type" value="Genomic_DNA"/>
</dbReference>
<dbReference type="AlphaFoldDB" id="A0A2N5UHG9"/>
<dbReference type="InterPro" id="IPR010285">
    <property type="entry name" value="DNA_helicase_pif1-like_DEAD"/>
</dbReference>
<dbReference type="InterPro" id="IPR049163">
    <property type="entry name" value="Pif1-like_2B_dom"/>
</dbReference>
<comment type="catalytic activity">
    <reaction evidence="1">
        <text>ATP + H2O = ADP + phosphate + H(+)</text>
        <dbReference type="Rhea" id="RHEA:13065"/>
        <dbReference type="ChEBI" id="CHEBI:15377"/>
        <dbReference type="ChEBI" id="CHEBI:15378"/>
        <dbReference type="ChEBI" id="CHEBI:30616"/>
        <dbReference type="ChEBI" id="CHEBI:43474"/>
        <dbReference type="ChEBI" id="CHEBI:456216"/>
        <dbReference type="EC" id="5.6.2.3"/>
    </reaction>
</comment>
<evidence type="ECO:0000313" key="5">
    <source>
        <dbReference type="Proteomes" id="UP000235388"/>
    </source>
</evidence>
<dbReference type="GO" id="GO:0016887">
    <property type="term" value="F:ATP hydrolysis activity"/>
    <property type="evidence" value="ECO:0007669"/>
    <property type="project" value="RHEA"/>
</dbReference>
<dbReference type="GO" id="GO:0006281">
    <property type="term" value="P:DNA repair"/>
    <property type="evidence" value="ECO:0007669"/>
    <property type="project" value="UniProtKB-KW"/>
</dbReference>
<dbReference type="PANTHER" id="PTHR10492">
    <property type="match status" value="1"/>
</dbReference>
<keyword evidence="1" id="KW-0347">Helicase</keyword>
<comment type="similarity">
    <text evidence="1">Belongs to the helicase family.</text>
</comment>
<name>A0A2N5UHG9_9BASI</name>
<evidence type="ECO:0000256" key="1">
    <source>
        <dbReference type="RuleBase" id="RU363044"/>
    </source>
</evidence>
<keyword evidence="1" id="KW-0378">Hydrolase</keyword>
<dbReference type="GO" id="GO:0005524">
    <property type="term" value="F:ATP binding"/>
    <property type="evidence" value="ECO:0007669"/>
    <property type="project" value="UniProtKB-KW"/>
</dbReference>